<feature type="chain" id="PRO_5017079013" evidence="2">
    <location>
        <begin position="20"/>
        <end position="83"/>
    </location>
</feature>
<keyword evidence="2" id="KW-0732">Signal</keyword>
<organism evidence="3 4">
    <name type="scientific">Flavobacterium fluviale</name>
    <dbReference type="NCBI Taxonomy" id="2249356"/>
    <lineage>
        <taxon>Bacteria</taxon>
        <taxon>Pseudomonadati</taxon>
        <taxon>Bacteroidota</taxon>
        <taxon>Flavobacteriia</taxon>
        <taxon>Flavobacteriales</taxon>
        <taxon>Flavobacteriaceae</taxon>
        <taxon>Flavobacterium</taxon>
    </lineage>
</organism>
<evidence type="ECO:0000256" key="2">
    <source>
        <dbReference type="SAM" id="SignalP"/>
    </source>
</evidence>
<dbReference type="EMBL" id="CP030261">
    <property type="protein sequence ID" value="AXB58096.1"/>
    <property type="molecule type" value="Genomic_DNA"/>
</dbReference>
<feature type="signal peptide" evidence="2">
    <location>
        <begin position="1"/>
        <end position="19"/>
    </location>
</feature>
<gene>
    <name evidence="3" type="ORF">HYN86_16445</name>
</gene>
<name>A0A344LW04_9FLAO</name>
<feature type="region of interest" description="Disordered" evidence="1">
    <location>
        <begin position="19"/>
        <end position="83"/>
    </location>
</feature>
<feature type="compositionally biased region" description="Polar residues" evidence="1">
    <location>
        <begin position="60"/>
        <end position="83"/>
    </location>
</feature>
<dbReference type="Proteomes" id="UP000251561">
    <property type="component" value="Chromosome"/>
</dbReference>
<keyword evidence="4" id="KW-1185">Reference proteome</keyword>
<protein>
    <submittedName>
        <fullName evidence="3">Uncharacterized protein</fullName>
    </submittedName>
</protein>
<reference evidence="3 4" key="1">
    <citation type="submission" date="2018-06" db="EMBL/GenBank/DDBJ databases">
        <title>Genome sequencing of Flavobacterium.</title>
        <authorList>
            <person name="Baek M.-G."/>
            <person name="Yi H."/>
        </authorList>
    </citation>
    <scope>NUCLEOTIDE SEQUENCE [LARGE SCALE GENOMIC DNA]</scope>
    <source>
        <strain evidence="3 4">HYN0086</strain>
    </source>
</reference>
<evidence type="ECO:0000313" key="4">
    <source>
        <dbReference type="Proteomes" id="UP000251561"/>
    </source>
</evidence>
<sequence length="83" mass="8963">MKNLILTCAFLVFAATATAQQTPTKKSKTTVDSTMQKSSTHKTDTVKSQHKNKAGKKTKSTNPAVNSNRKDTVTSPKTSPKNP</sequence>
<dbReference type="RefSeq" id="WP_113679025.1">
    <property type="nucleotide sequence ID" value="NZ_CP030261.1"/>
</dbReference>
<dbReference type="AlphaFoldDB" id="A0A344LW04"/>
<feature type="compositionally biased region" description="Basic residues" evidence="1">
    <location>
        <begin position="48"/>
        <end position="59"/>
    </location>
</feature>
<evidence type="ECO:0000313" key="3">
    <source>
        <dbReference type="EMBL" id="AXB58096.1"/>
    </source>
</evidence>
<evidence type="ECO:0000256" key="1">
    <source>
        <dbReference type="SAM" id="MobiDB-lite"/>
    </source>
</evidence>
<dbReference type="KEGG" id="ffl:HYN86_16445"/>
<accession>A0A344LW04</accession>
<proteinExistence type="predicted"/>